<dbReference type="InterPro" id="IPR000683">
    <property type="entry name" value="Gfo/Idh/MocA-like_OxRdtase_N"/>
</dbReference>
<evidence type="ECO:0000259" key="4">
    <source>
        <dbReference type="Pfam" id="PF22725"/>
    </source>
</evidence>
<dbReference type="PANTHER" id="PTHR22604:SF105">
    <property type="entry name" value="TRANS-1,2-DIHYDROBENZENE-1,2-DIOL DEHYDROGENASE"/>
    <property type="match status" value="1"/>
</dbReference>
<evidence type="ECO:0000256" key="1">
    <source>
        <dbReference type="ARBA" id="ARBA00010928"/>
    </source>
</evidence>
<dbReference type="Gene3D" id="3.40.50.720">
    <property type="entry name" value="NAD(P)-binding Rossmann-like Domain"/>
    <property type="match status" value="1"/>
</dbReference>
<protein>
    <submittedName>
        <fullName evidence="5">Putative dehydrogenase</fullName>
    </submittedName>
</protein>
<dbReference type="GO" id="GO:0000166">
    <property type="term" value="F:nucleotide binding"/>
    <property type="evidence" value="ECO:0007669"/>
    <property type="project" value="InterPro"/>
</dbReference>
<dbReference type="RefSeq" id="WP_116176553.1">
    <property type="nucleotide sequence ID" value="NZ_CP144375.1"/>
</dbReference>
<sequence>MSDTKTVRIGVLGAARIAPNALIAPARGNAEAEVVAVAARDRARAAEYARKHGIAKVHGGYEELLADPDIDAVYNPLPNGLHAQWTLAALAAGKHVLCEKPFTSNATEAATVAEAADNSGLVVMEAFHYRYHPLAQRVVDIVASGEVGKLKHVQAALCFPLPKFSDIRYNRELAGGAMMDAGCYALHMVRLLGGDEPDVVSAHAKLHKPDVDRAMKADLVFPKGHTGSLTASLWSADLLKITASAIGDKGRLDVFNFVAPQAYHRLTVRTADGKRVERLSKRPSYSYQLDAFCAAVLRGEPVLTPPSDSIKNMTVIDEIYRKAGLSPR</sequence>
<feature type="domain" description="GFO/IDH/MocA-like oxidoreductase" evidence="4">
    <location>
        <begin position="136"/>
        <end position="252"/>
    </location>
</feature>
<comment type="caution">
    <text evidence="5">The sequence shown here is derived from an EMBL/GenBank/DDBJ whole genome shotgun (WGS) entry which is preliminary data.</text>
</comment>
<dbReference type="Gene3D" id="3.30.360.10">
    <property type="entry name" value="Dihydrodipicolinate Reductase, domain 2"/>
    <property type="match status" value="1"/>
</dbReference>
<evidence type="ECO:0000313" key="6">
    <source>
        <dbReference type="Proteomes" id="UP000256269"/>
    </source>
</evidence>
<accession>A0A3E0HFM8</accession>
<dbReference type="EMBL" id="QUNO01000008">
    <property type="protein sequence ID" value="REH44605.1"/>
    <property type="molecule type" value="Genomic_DNA"/>
</dbReference>
<dbReference type="PANTHER" id="PTHR22604">
    <property type="entry name" value="OXIDOREDUCTASES"/>
    <property type="match status" value="1"/>
</dbReference>
<dbReference type="InterPro" id="IPR055170">
    <property type="entry name" value="GFO_IDH_MocA-like_dom"/>
</dbReference>
<proteinExistence type="inferred from homology"/>
<evidence type="ECO:0000313" key="5">
    <source>
        <dbReference type="EMBL" id="REH44605.1"/>
    </source>
</evidence>
<dbReference type="Proteomes" id="UP000256269">
    <property type="component" value="Unassembled WGS sequence"/>
</dbReference>
<dbReference type="SUPFAM" id="SSF55347">
    <property type="entry name" value="Glyceraldehyde-3-phosphate dehydrogenase-like, C-terminal domain"/>
    <property type="match status" value="1"/>
</dbReference>
<feature type="domain" description="Gfo/Idh/MocA-like oxidoreductase N-terminal" evidence="3">
    <location>
        <begin position="7"/>
        <end position="126"/>
    </location>
</feature>
<name>A0A3E0HFM8_9PSEU</name>
<dbReference type="Pfam" id="PF22725">
    <property type="entry name" value="GFO_IDH_MocA_C3"/>
    <property type="match status" value="1"/>
</dbReference>
<evidence type="ECO:0000259" key="3">
    <source>
        <dbReference type="Pfam" id="PF01408"/>
    </source>
</evidence>
<keyword evidence="2" id="KW-0560">Oxidoreductase</keyword>
<organism evidence="5 6">
    <name type="scientific">Kutzneria buriramensis</name>
    <dbReference type="NCBI Taxonomy" id="1045776"/>
    <lineage>
        <taxon>Bacteria</taxon>
        <taxon>Bacillati</taxon>
        <taxon>Actinomycetota</taxon>
        <taxon>Actinomycetes</taxon>
        <taxon>Pseudonocardiales</taxon>
        <taxon>Pseudonocardiaceae</taxon>
        <taxon>Kutzneria</taxon>
    </lineage>
</organism>
<comment type="similarity">
    <text evidence="1">Belongs to the Gfo/Idh/MocA family.</text>
</comment>
<dbReference type="GO" id="GO:0016491">
    <property type="term" value="F:oxidoreductase activity"/>
    <property type="evidence" value="ECO:0007669"/>
    <property type="project" value="UniProtKB-KW"/>
</dbReference>
<dbReference type="AlphaFoldDB" id="A0A3E0HFM8"/>
<dbReference type="OrthoDB" id="9815825at2"/>
<keyword evidence="6" id="KW-1185">Reference proteome</keyword>
<evidence type="ECO:0000256" key="2">
    <source>
        <dbReference type="ARBA" id="ARBA00023002"/>
    </source>
</evidence>
<dbReference type="InterPro" id="IPR036291">
    <property type="entry name" value="NAD(P)-bd_dom_sf"/>
</dbReference>
<dbReference type="SUPFAM" id="SSF51735">
    <property type="entry name" value="NAD(P)-binding Rossmann-fold domains"/>
    <property type="match status" value="1"/>
</dbReference>
<dbReference type="InterPro" id="IPR050984">
    <property type="entry name" value="Gfo/Idh/MocA_domain"/>
</dbReference>
<dbReference type="Pfam" id="PF01408">
    <property type="entry name" value="GFO_IDH_MocA"/>
    <property type="match status" value="1"/>
</dbReference>
<gene>
    <name evidence="5" type="ORF">BCF44_10885</name>
</gene>
<reference evidence="5 6" key="1">
    <citation type="submission" date="2018-08" db="EMBL/GenBank/DDBJ databases">
        <title>Genomic Encyclopedia of Archaeal and Bacterial Type Strains, Phase II (KMG-II): from individual species to whole genera.</title>
        <authorList>
            <person name="Goeker M."/>
        </authorList>
    </citation>
    <scope>NUCLEOTIDE SEQUENCE [LARGE SCALE GENOMIC DNA]</scope>
    <source>
        <strain evidence="5 6">DSM 45791</strain>
    </source>
</reference>